<gene>
    <name evidence="1" type="ORF">BBA_00686</name>
</gene>
<organism evidence="1 2">
    <name type="scientific">Beauveria bassiana (strain ARSEF 2860)</name>
    <name type="common">White muscardine disease fungus</name>
    <name type="synonym">Tritirachium shiotae</name>
    <dbReference type="NCBI Taxonomy" id="655819"/>
    <lineage>
        <taxon>Eukaryota</taxon>
        <taxon>Fungi</taxon>
        <taxon>Dikarya</taxon>
        <taxon>Ascomycota</taxon>
        <taxon>Pezizomycotina</taxon>
        <taxon>Sordariomycetes</taxon>
        <taxon>Hypocreomycetidae</taxon>
        <taxon>Hypocreales</taxon>
        <taxon>Cordycipitaceae</taxon>
        <taxon>Beauveria</taxon>
    </lineage>
</organism>
<name>J4UUV5_BEAB2</name>
<evidence type="ECO:0008006" key="3">
    <source>
        <dbReference type="Google" id="ProtNLM"/>
    </source>
</evidence>
<dbReference type="RefSeq" id="XP_008594005.1">
    <property type="nucleotide sequence ID" value="XM_008595783.1"/>
</dbReference>
<sequence length="216" mass="25060">MLTRTRYSTSFRNKTDLYSSSHPYGRVIARQMDKSRRFGRWNIHNASIHHGAGSGNDHKLGPPALAQKISINATKNGSFRMLSDEIQKMIFSHLDYQSLILLSQARHHFYEVARPEQASPQDKFQFVMRAEKEFKQHFPNENSPGHFACYFCYRVFQADCFRGDQALEAFVDCNGEFVLETKPENATKYAKVQLRRYCKTCGCDIGFDRLVQRTTR</sequence>
<dbReference type="STRING" id="655819.J4UUV5"/>
<keyword evidence="2" id="KW-1185">Reference proteome</keyword>
<dbReference type="SUPFAM" id="SSF81383">
    <property type="entry name" value="F-box domain"/>
    <property type="match status" value="1"/>
</dbReference>
<evidence type="ECO:0000313" key="1">
    <source>
        <dbReference type="EMBL" id="EJP69817.1"/>
    </source>
</evidence>
<dbReference type="InterPro" id="IPR036047">
    <property type="entry name" value="F-box-like_dom_sf"/>
</dbReference>
<dbReference type="HOGENOM" id="CLU_1277418_0_0_1"/>
<dbReference type="GeneID" id="19883698"/>
<dbReference type="EMBL" id="JH725151">
    <property type="protein sequence ID" value="EJP69817.1"/>
    <property type="molecule type" value="Genomic_DNA"/>
</dbReference>
<evidence type="ECO:0000313" key="2">
    <source>
        <dbReference type="Proteomes" id="UP000002762"/>
    </source>
</evidence>
<proteinExistence type="predicted"/>
<dbReference type="InParanoid" id="J4UUV5"/>
<accession>J4UUV5</accession>
<dbReference type="Proteomes" id="UP000002762">
    <property type="component" value="Unassembled WGS sequence"/>
</dbReference>
<dbReference type="AlphaFoldDB" id="J4UUV5"/>
<reference evidence="1 2" key="1">
    <citation type="journal article" date="2012" name="Sci. Rep.">
        <title>Genomic perspectives on the evolution of fungal entomopathogenicity in Beauveria bassiana.</title>
        <authorList>
            <person name="Xiao G."/>
            <person name="Ying S.H."/>
            <person name="Zheng P."/>
            <person name="Wang Z.L."/>
            <person name="Zhang S."/>
            <person name="Xie X.Q."/>
            <person name="Shang Y."/>
            <person name="St Leger R.J."/>
            <person name="Zhao G.P."/>
            <person name="Wang C."/>
            <person name="Feng M.G."/>
        </authorList>
    </citation>
    <scope>NUCLEOTIDE SEQUENCE [LARGE SCALE GENOMIC DNA]</scope>
    <source>
        <strain evidence="1 2">ARSEF 2860</strain>
    </source>
</reference>
<protein>
    <recommendedName>
        <fullName evidence="3">F-box domain-containing protein</fullName>
    </recommendedName>
</protein>